<dbReference type="OrthoDB" id="5586741at2"/>
<dbReference type="InterPro" id="IPR036938">
    <property type="entry name" value="PAP2/HPO_sf"/>
</dbReference>
<evidence type="ECO:0000259" key="5">
    <source>
        <dbReference type="SMART" id="SM00014"/>
    </source>
</evidence>
<proteinExistence type="predicted"/>
<dbReference type="Gene3D" id="1.20.144.10">
    <property type="entry name" value="Phosphatidic acid phosphatase type 2/haloperoxidase"/>
    <property type="match status" value="1"/>
</dbReference>
<dbReference type="GO" id="GO:0005886">
    <property type="term" value="C:plasma membrane"/>
    <property type="evidence" value="ECO:0007669"/>
    <property type="project" value="TreeGrafter"/>
</dbReference>
<dbReference type="Pfam" id="PF01569">
    <property type="entry name" value="PAP2"/>
    <property type="match status" value="1"/>
</dbReference>
<evidence type="ECO:0000256" key="2">
    <source>
        <dbReference type="ARBA" id="ARBA00032707"/>
    </source>
</evidence>
<keyword evidence="7" id="KW-1185">Reference proteome</keyword>
<dbReference type="GO" id="GO:0050380">
    <property type="term" value="F:undecaprenyl-diphosphatase activity"/>
    <property type="evidence" value="ECO:0007669"/>
    <property type="project" value="UniProtKB-EC"/>
</dbReference>
<feature type="transmembrane region" description="Helical" evidence="4">
    <location>
        <begin position="187"/>
        <end position="206"/>
    </location>
</feature>
<dbReference type="PANTHER" id="PTHR14969:SF54">
    <property type="entry name" value="PHOSPHATIDYLGLYCEROPHOSPHATASE B"/>
    <property type="match status" value="1"/>
</dbReference>
<feature type="transmembrane region" description="Helical" evidence="4">
    <location>
        <begin position="55"/>
        <end position="72"/>
    </location>
</feature>
<evidence type="ECO:0000256" key="3">
    <source>
        <dbReference type="ARBA" id="ARBA00047594"/>
    </source>
</evidence>
<dbReference type="EMBL" id="UHIA01000004">
    <property type="protein sequence ID" value="SUO98036.1"/>
    <property type="molecule type" value="Genomic_DNA"/>
</dbReference>
<dbReference type="PANTHER" id="PTHR14969">
    <property type="entry name" value="SPHINGOSINE-1-PHOSPHATE PHOSPHOHYDROLASE"/>
    <property type="match status" value="1"/>
</dbReference>
<protein>
    <recommendedName>
        <fullName evidence="1">undecaprenyl-diphosphate phosphatase</fullName>
        <ecNumber evidence="1">3.6.1.27</ecNumber>
    </recommendedName>
    <alternativeName>
        <fullName evidence="2">Undecaprenyl pyrophosphate phosphatase</fullName>
    </alternativeName>
</protein>
<dbReference type="InterPro" id="IPR000326">
    <property type="entry name" value="PAP2/HPO"/>
</dbReference>
<dbReference type="EC" id="3.6.1.27" evidence="1"/>
<evidence type="ECO:0000313" key="6">
    <source>
        <dbReference type="EMBL" id="SUO98036.1"/>
    </source>
</evidence>
<dbReference type="RefSeq" id="WP_115218909.1">
    <property type="nucleotide sequence ID" value="NZ_UHIA01000004.1"/>
</dbReference>
<sequence length="251" mass="29055">MTTSLPPRRASRAYCAYTVLLCLVPLAFIFCNWQWHSAADQNLPLLPLLLITESGSMPYAVATSALFIALLCRHNRRRLPLKAFLCLIALSIICTQLEQKLLKQHFALARPYIAAINQEQQRSNQDFYALEKTEKQAIVRDWHQQQGKNAWLSRHRIQEIAYRFPSGHSIFSVSWVLLFVVFCSYRWLTFALALWSAAVMASRVWLGMHLPADLLGGIFYAFWTNLLLIALFYQYLKRYQEKTQESPHSQA</sequence>
<gene>
    <name evidence="6" type="primary">pgpB</name>
    <name evidence="6" type="ORF">NCTC10717_01775</name>
</gene>
<keyword evidence="4" id="KW-1133">Transmembrane helix</keyword>
<evidence type="ECO:0000256" key="1">
    <source>
        <dbReference type="ARBA" id="ARBA00012374"/>
    </source>
</evidence>
<evidence type="ECO:0000256" key="4">
    <source>
        <dbReference type="SAM" id="Phobius"/>
    </source>
</evidence>
<name>A0A380N167_9GAMM</name>
<organism evidence="6 7">
    <name type="scientific">Suttonella indologenes</name>
    <dbReference type="NCBI Taxonomy" id="13276"/>
    <lineage>
        <taxon>Bacteria</taxon>
        <taxon>Pseudomonadati</taxon>
        <taxon>Pseudomonadota</taxon>
        <taxon>Gammaproteobacteria</taxon>
        <taxon>Cardiobacteriales</taxon>
        <taxon>Cardiobacteriaceae</taxon>
        <taxon>Suttonella</taxon>
    </lineage>
</organism>
<feature type="domain" description="Phosphatidic acid phosphatase type 2/haloperoxidase" evidence="5">
    <location>
        <begin position="83"/>
        <end position="229"/>
    </location>
</feature>
<keyword evidence="4" id="KW-0472">Membrane</keyword>
<keyword evidence="4" id="KW-0812">Transmembrane</keyword>
<evidence type="ECO:0000313" key="7">
    <source>
        <dbReference type="Proteomes" id="UP000254575"/>
    </source>
</evidence>
<feature type="transmembrane region" description="Helical" evidence="4">
    <location>
        <begin position="12"/>
        <end position="35"/>
    </location>
</feature>
<dbReference type="AlphaFoldDB" id="A0A380N167"/>
<reference evidence="6 7" key="1">
    <citation type="submission" date="2018-06" db="EMBL/GenBank/DDBJ databases">
        <authorList>
            <consortium name="Pathogen Informatics"/>
            <person name="Doyle S."/>
        </authorList>
    </citation>
    <scope>NUCLEOTIDE SEQUENCE [LARGE SCALE GENOMIC DNA]</scope>
    <source>
        <strain evidence="6 7">NCTC10717</strain>
    </source>
</reference>
<dbReference type="Proteomes" id="UP000254575">
    <property type="component" value="Unassembled WGS sequence"/>
</dbReference>
<keyword evidence="6" id="KW-0378">Hydrolase</keyword>
<dbReference type="CDD" id="cd01610">
    <property type="entry name" value="PAP2_like"/>
    <property type="match status" value="1"/>
</dbReference>
<accession>A0A380N167</accession>
<comment type="catalytic activity">
    <reaction evidence="3">
        <text>di-trans,octa-cis-undecaprenyl diphosphate + H2O = di-trans,octa-cis-undecaprenyl phosphate + phosphate + H(+)</text>
        <dbReference type="Rhea" id="RHEA:28094"/>
        <dbReference type="ChEBI" id="CHEBI:15377"/>
        <dbReference type="ChEBI" id="CHEBI:15378"/>
        <dbReference type="ChEBI" id="CHEBI:43474"/>
        <dbReference type="ChEBI" id="CHEBI:58405"/>
        <dbReference type="ChEBI" id="CHEBI:60392"/>
        <dbReference type="EC" id="3.6.1.27"/>
    </reaction>
</comment>
<feature type="transmembrane region" description="Helical" evidence="4">
    <location>
        <begin position="218"/>
        <end position="236"/>
    </location>
</feature>
<dbReference type="SUPFAM" id="SSF48317">
    <property type="entry name" value="Acid phosphatase/Vanadium-dependent haloperoxidase"/>
    <property type="match status" value="1"/>
</dbReference>
<dbReference type="SMART" id="SM00014">
    <property type="entry name" value="acidPPc"/>
    <property type="match status" value="1"/>
</dbReference>